<evidence type="ECO:0000313" key="10">
    <source>
        <dbReference type="EMBL" id="KPM46830.1"/>
    </source>
</evidence>
<dbReference type="InterPro" id="IPR036388">
    <property type="entry name" value="WH-like_DNA-bd_sf"/>
</dbReference>
<comment type="caution">
    <text evidence="10">The sequence shown here is derived from an EMBL/GenBank/DDBJ whole genome shotgun (WGS) entry which is preliminary data.</text>
</comment>
<dbReference type="AlphaFoldDB" id="A0A0P7B915"/>
<reference evidence="10 11" key="1">
    <citation type="submission" date="2015-07" db="EMBL/GenBank/DDBJ databases">
        <title>The draft genome sequence of Leadbetterella sp. JN14-9.</title>
        <authorList>
            <person name="Liu Y."/>
            <person name="Du J."/>
            <person name="Shao Z."/>
        </authorList>
    </citation>
    <scope>NUCLEOTIDE SEQUENCE [LARGE SCALE GENOMIC DNA]</scope>
    <source>
        <strain evidence="10 11">JN14-9</strain>
    </source>
</reference>
<proteinExistence type="inferred from homology"/>
<evidence type="ECO:0000256" key="2">
    <source>
        <dbReference type="ARBA" id="ARBA00022490"/>
    </source>
</evidence>
<comment type="similarity">
    <text evidence="6">Belongs to the SarZ family.</text>
</comment>
<comment type="subcellular location">
    <subcellularLocation>
        <location evidence="1">Cytoplasm</location>
    </subcellularLocation>
</comment>
<dbReference type="PANTHER" id="PTHR42756">
    <property type="entry name" value="TRANSCRIPTIONAL REGULATOR, MARR"/>
    <property type="match status" value="1"/>
</dbReference>
<dbReference type="Proteomes" id="UP000050454">
    <property type="component" value="Unassembled WGS sequence"/>
</dbReference>
<protein>
    <recommendedName>
        <fullName evidence="7">HTH-type transcriptional regulator SarZ</fullName>
    </recommendedName>
    <alternativeName>
        <fullName evidence="8">Staphylococcal accessory regulator Z</fullName>
    </alternativeName>
</protein>
<keyword evidence="3" id="KW-0805">Transcription regulation</keyword>
<accession>A0A0P7B915</accession>
<dbReference type="InterPro" id="IPR055166">
    <property type="entry name" value="Transc_reg_Sar_Rot_HTH"/>
</dbReference>
<dbReference type="Gene3D" id="1.10.10.10">
    <property type="entry name" value="Winged helix-like DNA-binding domain superfamily/Winged helix DNA-binding domain"/>
    <property type="match status" value="1"/>
</dbReference>
<dbReference type="EMBL" id="LGTQ01000013">
    <property type="protein sequence ID" value="KPM46830.1"/>
    <property type="molecule type" value="Genomic_DNA"/>
</dbReference>
<feature type="domain" description="HTH marR-type" evidence="9">
    <location>
        <begin position="11"/>
        <end position="144"/>
    </location>
</feature>
<dbReference type="RefSeq" id="WP_055150435.1">
    <property type="nucleotide sequence ID" value="NZ_JXSZ01000013.1"/>
</dbReference>
<dbReference type="PROSITE" id="PS50995">
    <property type="entry name" value="HTH_MARR_2"/>
    <property type="match status" value="1"/>
</dbReference>
<dbReference type="Pfam" id="PF22381">
    <property type="entry name" value="Staph_reg_Sar_Rot"/>
    <property type="match status" value="1"/>
</dbReference>
<keyword evidence="5" id="KW-0804">Transcription</keyword>
<evidence type="ECO:0000313" key="11">
    <source>
        <dbReference type="Proteomes" id="UP000050454"/>
    </source>
</evidence>
<dbReference type="FunFam" id="1.10.10.10:FF:000163">
    <property type="entry name" value="MarR family transcriptional regulator"/>
    <property type="match status" value="1"/>
</dbReference>
<dbReference type="InterPro" id="IPR036390">
    <property type="entry name" value="WH_DNA-bd_sf"/>
</dbReference>
<evidence type="ECO:0000259" key="9">
    <source>
        <dbReference type="PROSITE" id="PS50995"/>
    </source>
</evidence>
<keyword evidence="4" id="KW-0238">DNA-binding</keyword>
<dbReference type="GO" id="GO:0005737">
    <property type="term" value="C:cytoplasm"/>
    <property type="evidence" value="ECO:0007669"/>
    <property type="project" value="UniProtKB-SubCell"/>
</dbReference>
<gene>
    <name evidence="10" type="ORF">AFM12_16420</name>
</gene>
<evidence type="ECO:0000256" key="8">
    <source>
        <dbReference type="ARBA" id="ARBA00047207"/>
    </source>
</evidence>
<name>A0A0P7B915_9BACT</name>
<sequence length="150" mass="17254">MSLKSENLLLENQICFHFYAISRLTNQLYTSILKKLNITYPQYLVLLVLWERDGQMIKELGERLLLDTNTLTPLLKRMQQKGLLSRERSGEDERKVIVSLTPKGQQMKEEAVCIPQEIMSNFSSEGQSAEQAVGLRKALQQILETLKEKA</sequence>
<organism evidence="10 11">
    <name type="scientific">Jiulongibacter sediminis</name>
    <dbReference type="NCBI Taxonomy" id="1605367"/>
    <lineage>
        <taxon>Bacteria</taxon>
        <taxon>Pseudomonadati</taxon>
        <taxon>Bacteroidota</taxon>
        <taxon>Cytophagia</taxon>
        <taxon>Cytophagales</taxon>
        <taxon>Leadbetterellaceae</taxon>
        <taxon>Jiulongibacter</taxon>
    </lineage>
</organism>
<keyword evidence="11" id="KW-1185">Reference proteome</keyword>
<dbReference type="GO" id="GO:0003677">
    <property type="term" value="F:DNA binding"/>
    <property type="evidence" value="ECO:0007669"/>
    <property type="project" value="UniProtKB-KW"/>
</dbReference>
<evidence type="ECO:0000256" key="4">
    <source>
        <dbReference type="ARBA" id="ARBA00023125"/>
    </source>
</evidence>
<dbReference type="SMART" id="SM00347">
    <property type="entry name" value="HTH_MARR"/>
    <property type="match status" value="1"/>
</dbReference>
<dbReference type="PATRIC" id="fig|1605367.3.peg.717"/>
<evidence type="ECO:0000256" key="3">
    <source>
        <dbReference type="ARBA" id="ARBA00023015"/>
    </source>
</evidence>
<evidence type="ECO:0000256" key="1">
    <source>
        <dbReference type="ARBA" id="ARBA00004496"/>
    </source>
</evidence>
<keyword evidence="2" id="KW-0963">Cytoplasm</keyword>
<dbReference type="GO" id="GO:0003700">
    <property type="term" value="F:DNA-binding transcription factor activity"/>
    <property type="evidence" value="ECO:0007669"/>
    <property type="project" value="InterPro"/>
</dbReference>
<evidence type="ECO:0000256" key="7">
    <source>
        <dbReference type="ARBA" id="ARBA00047188"/>
    </source>
</evidence>
<dbReference type="PANTHER" id="PTHR42756:SF1">
    <property type="entry name" value="TRANSCRIPTIONAL REPRESSOR OF EMRAB OPERON"/>
    <property type="match status" value="1"/>
</dbReference>
<dbReference type="InterPro" id="IPR000835">
    <property type="entry name" value="HTH_MarR-typ"/>
</dbReference>
<dbReference type="SUPFAM" id="SSF46785">
    <property type="entry name" value="Winged helix' DNA-binding domain"/>
    <property type="match status" value="1"/>
</dbReference>
<evidence type="ECO:0000256" key="6">
    <source>
        <dbReference type="ARBA" id="ARBA00046337"/>
    </source>
</evidence>
<dbReference type="PRINTS" id="PR00598">
    <property type="entry name" value="HTHMARR"/>
</dbReference>
<evidence type="ECO:0000256" key="5">
    <source>
        <dbReference type="ARBA" id="ARBA00023163"/>
    </source>
</evidence>
<dbReference type="STRING" id="1605367.AFM12_16420"/>